<dbReference type="InterPro" id="IPR039924">
    <property type="entry name" value="ICln/Lot5/Saf5"/>
</dbReference>
<dbReference type="GO" id="GO:0034715">
    <property type="term" value="C:pICln-Sm protein complex"/>
    <property type="evidence" value="ECO:0007669"/>
    <property type="project" value="InterPro"/>
</dbReference>
<organism evidence="7">
    <name type="scientific">Tetraselmis sp. GSL018</name>
    <dbReference type="NCBI Taxonomy" id="582737"/>
    <lineage>
        <taxon>Eukaryota</taxon>
        <taxon>Viridiplantae</taxon>
        <taxon>Chlorophyta</taxon>
        <taxon>core chlorophytes</taxon>
        <taxon>Chlorodendrophyceae</taxon>
        <taxon>Chlorodendrales</taxon>
        <taxon>Chlorodendraceae</taxon>
        <taxon>Tetraselmis</taxon>
    </lineage>
</organism>
<protein>
    <submittedName>
        <fullName evidence="7">Chloride channel, nucleotide-sensitive, 1A</fullName>
    </submittedName>
</protein>
<feature type="region of interest" description="Disordered" evidence="6">
    <location>
        <begin position="202"/>
        <end position="229"/>
    </location>
</feature>
<evidence type="ECO:0000256" key="2">
    <source>
        <dbReference type="ARBA" id="ARBA00004496"/>
    </source>
</evidence>
<dbReference type="AlphaFoldDB" id="A0A061S922"/>
<evidence type="ECO:0000256" key="1">
    <source>
        <dbReference type="ARBA" id="ARBA00004123"/>
    </source>
</evidence>
<evidence type="ECO:0000313" key="7">
    <source>
        <dbReference type="EMBL" id="JAC79524.1"/>
    </source>
</evidence>
<accession>A0A061S922</accession>
<dbReference type="PRINTS" id="PR01348">
    <property type="entry name" value="ICLNCHANNEL"/>
</dbReference>
<dbReference type="GO" id="GO:0045292">
    <property type="term" value="P:mRNA cis splicing, via spliceosome"/>
    <property type="evidence" value="ECO:0007669"/>
    <property type="project" value="TreeGrafter"/>
</dbReference>
<dbReference type="GO" id="GO:0005886">
    <property type="term" value="C:plasma membrane"/>
    <property type="evidence" value="ECO:0007669"/>
    <property type="project" value="InterPro"/>
</dbReference>
<gene>
    <name evidence="7" type="primary">CLNS1A</name>
    <name evidence="7" type="ORF">TSPGSL018_12505</name>
</gene>
<dbReference type="GO" id="GO:0034709">
    <property type="term" value="C:methylosome"/>
    <property type="evidence" value="ECO:0007669"/>
    <property type="project" value="InterPro"/>
</dbReference>
<dbReference type="EMBL" id="GBEZ01005828">
    <property type="protein sequence ID" value="JAC79524.1"/>
    <property type="molecule type" value="Transcribed_RNA"/>
</dbReference>
<reference evidence="7" key="1">
    <citation type="submission" date="2014-05" db="EMBL/GenBank/DDBJ databases">
        <title>The transcriptome of the halophilic microalga Tetraselmis sp. GSL018 isolated from the Great Salt Lake, Utah.</title>
        <authorList>
            <person name="Jinkerson R.E."/>
            <person name="D'Adamo S."/>
            <person name="Posewitz M.C."/>
        </authorList>
    </citation>
    <scope>NUCLEOTIDE SEQUENCE</scope>
    <source>
        <strain evidence="7">GSL018</strain>
    </source>
</reference>
<keyword evidence="5" id="KW-0539">Nucleus</keyword>
<evidence type="ECO:0000256" key="3">
    <source>
        <dbReference type="ARBA" id="ARBA00007054"/>
    </source>
</evidence>
<dbReference type="Gene3D" id="2.30.29.30">
    <property type="entry name" value="Pleckstrin-homology domain (PH domain)/Phosphotyrosine-binding domain (PTB)"/>
    <property type="match status" value="1"/>
</dbReference>
<evidence type="ECO:0000256" key="4">
    <source>
        <dbReference type="ARBA" id="ARBA00022490"/>
    </source>
</evidence>
<dbReference type="GO" id="GO:0005681">
    <property type="term" value="C:spliceosomal complex"/>
    <property type="evidence" value="ECO:0007669"/>
    <property type="project" value="TreeGrafter"/>
</dbReference>
<evidence type="ECO:0000256" key="5">
    <source>
        <dbReference type="ARBA" id="ARBA00023242"/>
    </source>
</evidence>
<name>A0A061S922_9CHLO</name>
<evidence type="ECO:0000256" key="6">
    <source>
        <dbReference type="SAM" id="MobiDB-lite"/>
    </source>
</evidence>
<comment type="similarity">
    <text evidence="3">Belongs to the pICln (TC 1.A.47) family.</text>
</comment>
<comment type="subcellular location">
    <subcellularLocation>
        <location evidence="2">Cytoplasm</location>
    </subcellularLocation>
    <subcellularLocation>
        <location evidence="1">Nucleus</location>
    </subcellularLocation>
</comment>
<keyword evidence="4" id="KW-0963">Cytoplasm</keyword>
<sequence>MTTGDFSVGSLSAQPFSHLTPGEVAACVSHNFSDGEELHSCYDAVALVVGSERSEGTGTVYVTTRRLIWACAEAGHGFAVGYKNMVAHALSRDTEAFERPCIYVQLDCEPVESESEDEPPTTETYFEVSEFRISPADVESLESLYGAISECATLNPDTDMDDEEGDFYYDEEEVEAGVDPETREAMYGLYDSLLNSAEDLDELVGGNPERFEDACEDDAGSEEGNGHAQ</sequence>
<dbReference type="GO" id="GO:0000387">
    <property type="term" value="P:spliceosomal snRNP assembly"/>
    <property type="evidence" value="ECO:0007669"/>
    <property type="project" value="InterPro"/>
</dbReference>
<dbReference type="GO" id="GO:0006821">
    <property type="term" value="P:chloride transport"/>
    <property type="evidence" value="ECO:0007669"/>
    <property type="project" value="InterPro"/>
</dbReference>
<dbReference type="GO" id="GO:0005829">
    <property type="term" value="C:cytosol"/>
    <property type="evidence" value="ECO:0007669"/>
    <property type="project" value="InterPro"/>
</dbReference>
<dbReference type="GO" id="GO:0006884">
    <property type="term" value="P:cell volume homeostasis"/>
    <property type="evidence" value="ECO:0007669"/>
    <property type="project" value="InterPro"/>
</dbReference>
<dbReference type="PANTHER" id="PTHR21399:SF0">
    <property type="entry name" value="METHYLOSOME SUBUNIT PICLN"/>
    <property type="match status" value="1"/>
</dbReference>
<proteinExistence type="inferred from homology"/>
<dbReference type="InterPro" id="IPR011993">
    <property type="entry name" value="PH-like_dom_sf"/>
</dbReference>
<dbReference type="InterPro" id="IPR003521">
    <property type="entry name" value="ICln"/>
</dbReference>
<dbReference type="PANTHER" id="PTHR21399">
    <property type="entry name" value="CHLORIDE CONDUCTANCE REGULATORY PROTEIN ICLN"/>
    <property type="match status" value="1"/>
</dbReference>
<dbReference type="Pfam" id="PF03517">
    <property type="entry name" value="Voldacs"/>
    <property type="match status" value="1"/>
</dbReference>